<dbReference type="OrthoDB" id="9803529at2"/>
<dbReference type="GO" id="GO:0016226">
    <property type="term" value="P:iron-sulfur cluster assembly"/>
    <property type="evidence" value="ECO:0007669"/>
    <property type="project" value="InterPro"/>
</dbReference>
<evidence type="ECO:0000313" key="4">
    <source>
        <dbReference type="Proteomes" id="UP000000788"/>
    </source>
</evidence>
<evidence type="ECO:0000313" key="3">
    <source>
        <dbReference type="EMBL" id="ABX08010.1"/>
    </source>
</evidence>
<dbReference type="InterPro" id="IPR000825">
    <property type="entry name" value="SUF_FeS_clus_asmbl_SufBD_core"/>
</dbReference>
<dbReference type="Proteomes" id="UP000000788">
    <property type="component" value="Chromosome"/>
</dbReference>
<proteinExistence type="inferred from homology"/>
<dbReference type="EMBL" id="CP000878">
    <property type="protein sequence ID" value="ABX08010.1"/>
    <property type="molecule type" value="Genomic_DNA"/>
</dbReference>
<accession>A9B9D3</accession>
<protein>
    <submittedName>
        <fullName evidence="3">ABC transporter, membrane component</fullName>
    </submittedName>
</protein>
<keyword evidence="4" id="KW-1185">Reference proteome</keyword>
<dbReference type="KEGG" id="pmj:P9211_00791"/>
<dbReference type="InterPro" id="IPR055346">
    <property type="entry name" value="Fe-S_cluster_assembly_SufBD"/>
</dbReference>
<gene>
    <name evidence="3" type="ordered locus">P9211_00791</name>
</gene>
<evidence type="ECO:0000259" key="2">
    <source>
        <dbReference type="Pfam" id="PF01458"/>
    </source>
</evidence>
<dbReference type="PANTHER" id="PTHR43575:SF1">
    <property type="entry name" value="PROTEIN ABCI7, CHLOROPLASTIC"/>
    <property type="match status" value="1"/>
</dbReference>
<dbReference type="InterPro" id="IPR011542">
    <property type="entry name" value="SUF_FeS_clus_asmbl_SufD"/>
</dbReference>
<name>A9B9D3_PROM4</name>
<reference evidence="3 4" key="1">
    <citation type="journal article" date="2007" name="PLoS Genet.">
        <title>Patterns and implications of gene gain and loss in the evolution of Prochlorococcus.</title>
        <authorList>
            <person name="Kettler G.C."/>
            <person name="Martiny A.C."/>
            <person name="Huang K."/>
            <person name="Zucker J."/>
            <person name="Coleman M.L."/>
            <person name="Rodrigue S."/>
            <person name="Chen F."/>
            <person name="Lapidus A."/>
            <person name="Ferriera S."/>
            <person name="Johnson J."/>
            <person name="Steglich C."/>
            <person name="Church G.M."/>
            <person name="Richardson P."/>
            <person name="Chisholm S.W."/>
        </authorList>
    </citation>
    <scope>NUCLEOTIDE SEQUENCE [LARGE SCALE GENOMIC DNA]</scope>
    <source>
        <strain evidence="4">MIT 9211</strain>
    </source>
</reference>
<organism evidence="3 4">
    <name type="scientific">Prochlorococcus marinus (strain MIT 9211)</name>
    <dbReference type="NCBI Taxonomy" id="93059"/>
    <lineage>
        <taxon>Bacteria</taxon>
        <taxon>Bacillati</taxon>
        <taxon>Cyanobacteriota</taxon>
        <taxon>Cyanophyceae</taxon>
        <taxon>Synechococcales</taxon>
        <taxon>Prochlorococcaceae</taxon>
        <taxon>Prochlorococcus</taxon>
    </lineage>
</organism>
<dbReference type="eggNOG" id="COG0719">
    <property type="taxonomic scope" value="Bacteria"/>
</dbReference>
<dbReference type="STRING" id="93059.P9211_00791"/>
<dbReference type="NCBIfam" id="TIGR01981">
    <property type="entry name" value="sufD"/>
    <property type="match status" value="1"/>
</dbReference>
<comment type="similarity">
    <text evidence="1">Belongs to the iron-sulfur cluster assembly SufBD family.</text>
</comment>
<dbReference type="RefSeq" id="WP_012194635.1">
    <property type="nucleotide sequence ID" value="NC_009976.1"/>
</dbReference>
<dbReference type="PANTHER" id="PTHR43575">
    <property type="entry name" value="PROTEIN ABCI7, CHLOROPLASTIC"/>
    <property type="match status" value="1"/>
</dbReference>
<feature type="domain" description="SUF system FeS cluster assembly SufBD core" evidence="2">
    <location>
        <begin position="159"/>
        <end position="383"/>
    </location>
</feature>
<evidence type="ECO:0000256" key="1">
    <source>
        <dbReference type="ARBA" id="ARBA00043967"/>
    </source>
</evidence>
<dbReference type="SUPFAM" id="SSF101960">
    <property type="entry name" value="Stabilizer of iron transporter SufD"/>
    <property type="match status" value="1"/>
</dbReference>
<sequence>MSELLKNWIQSLPAASGDLRRIQESGRKYLGEIGIPNNKLEEWKLIDTKKINNILSLPMSKRIEPKDIDQTIPQLAKNSFRIIINSNISKLDEASLPKGMSLMMGDELQRYLKKADEHIDPSHDWILSLNHSSNNQLIALRISESNSTGLELVIPKNINQLSFSRVLIIVEKGANLNLLEIILGANKSAHSHVCEIHLDNNSKVHHGLIAMGREDSSLFAGISIFQKSDSNYFFNSFQEGWDLSHLKPTIIQLEGSALTDLQGLQVAKDSQQLSTHSAVKFDGPGGTLRQLQKAIALDKSHSIFNGLIEVPKLAQKTNASQLSKNLLLSNRAQIDTKPELKIIADDVSCTHGATISNLQEDELFYLQSRGLSAENAAALIVNGYAKEIIRNIPLEVMRWSFLNEFLSE</sequence>
<dbReference type="HOGENOM" id="CLU_026231_5_3_3"/>
<dbReference type="Pfam" id="PF01458">
    <property type="entry name" value="SUFBD_core"/>
    <property type="match status" value="1"/>
</dbReference>
<dbReference type="InterPro" id="IPR037284">
    <property type="entry name" value="SUF_FeS_clus_asmbl_SufBD_sf"/>
</dbReference>
<dbReference type="AlphaFoldDB" id="A9B9D3"/>